<sequence length="253" mass="29173">MKTYLFETLNRYRRFSESLDAKAVLSNKAWIVFNDEGEKQVYIFQEDGTVLITTNGIGSVKTWKYIPANKSILINGEDNGFVMLRTAFVDENILAFQLDGTDRYAFMIDENNKALFAPKTLEELNTYLVDKLDKEKQKQIEQQNKDNELAEKAKQEANRERAEKIKAEIQIKYQDSKKTKAIIFGVLGFLLYVLAAAASSELRDWLGCVLSLIFAIASTCFSIYYYKQGEHVFEQKIKEYKDNNPDDPCIVYL</sequence>
<accession>A0A646HMM3</accession>
<evidence type="ECO:0000313" key="2">
    <source>
        <dbReference type="Proteomes" id="UP000420635"/>
    </source>
</evidence>
<dbReference type="EMBL" id="VZBQ01000040">
    <property type="protein sequence ID" value="MQN88935.1"/>
    <property type="molecule type" value="Genomic_DNA"/>
</dbReference>
<name>A0A646HMM3_9BACT</name>
<dbReference type="AlphaFoldDB" id="A0A646HMM3"/>
<dbReference type="RefSeq" id="WP_153114072.1">
    <property type="nucleotide sequence ID" value="NZ_VZAS01000182.1"/>
</dbReference>
<protein>
    <submittedName>
        <fullName evidence="1">Uncharacterized protein</fullName>
    </submittedName>
</protein>
<organism evidence="1 2">
    <name type="scientific">Segatella copri</name>
    <dbReference type="NCBI Taxonomy" id="165179"/>
    <lineage>
        <taxon>Bacteria</taxon>
        <taxon>Pseudomonadati</taxon>
        <taxon>Bacteroidota</taxon>
        <taxon>Bacteroidia</taxon>
        <taxon>Bacteroidales</taxon>
        <taxon>Prevotellaceae</taxon>
        <taxon>Segatella</taxon>
    </lineage>
</organism>
<evidence type="ECO:0000313" key="1">
    <source>
        <dbReference type="EMBL" id="MQN88935.1"/>
    </source>
</evidence>
<dbReference type="Proteomes" id="UP000420635">
    <property type="component" value="Unassembled WGS sequence"/>
</dbReference>
<proteinExistence type="predicted"/>
<gene>
    <name evidence="1" type="ORF">F7D59_03430</name>
</gene>
<comment type="caution">
    <text evidence="1">The sequence shown here is derived from an EMBL/GenBank/DDBJ whole genome shotgun (WGS) entry which is preliminary data.</text>
</comment>
<reference evidence="2" key="1">
    <citation type="submission" date="2019-09" db="EMBL/GenBank/DDBJ databases">
        <title>Distinct polysaccharide growth profiles of human intestinal Prevotella copri isolates.</title>
        <authorList>
            <person name="Fehlner-Peach H."/>
            <person name="Magnabosco C."/>
            <person name="Raghavan V."/>
            <person name="Scher J.U."/>
            <person name="Tett A."/>
            <person name="Cox L.M."/>
            <person name="Gottsegen C."/>
            <person name="Watters A."/>
            <person name="Wiltshire- Gordon J.D."/>
            <person name="Segata N."/>
            <person name="Bonneau R."/>
            <person name="Littman D.R."/>
        </authorList>
    </citation>
    <scope>NUCLEOTIDE SEQUENCE [LARGE SCALE GENOMIC DNA]</scope>
    <source>
        <strain evidence="2">iP54</strain>
    </source>
</reference>